<reference evidence="1 2" key="1">
    <citation type="journal article" date="2005" name="Proc. Natl. Acad. Sci. U.S.A.">
        <title>Complete genome sequence of the probiotic lactic acid bacterium Lactobacillus acidophilus NCFM.</title>
        <authorList>
            <person name="Altermann E."/>
            <person name="Russell W.M."/>
            <person name="Azcarate-Peril M.A."/>
            <person name="Barrangou R."/>
            <person name="Buck B.L."/>
            <person name="McAuliffe O."/>
            <person name="Souther N."/>
            <person name="Dobson A."/>
            <person name="Duong T."/>
            <person name="Callanan M."/>
            <person name="Lick S."/>
            <person name="Hamrick A."/>
            <person name="Cano R."/>
            <person name="Klaenhammer T.R."/>
        </authorList>
    </citation>
    <scope>NUCLEOTIDE SEQUENCE [LARGE SCALE GENOMIC DNA]</scope>
    <source>
        <strain evidence="2">ATCC 700396 / NCK56 / N2 / NCFM</strain>
    </source>
</reference>
<accession>Q5FK78</accession>
<name>Q5FK78_LACAC</name>
<sequence length="200" mass="22903">MQIGSNIIMKKLTFIFIILITGLLTGCSPASHHISTENSYKKIAKHSNKKQYKSTSSKINLHKKYKGFKLTTVPTEYRGTWYRADPYSKKATKLVITSHTFNGYVTYQKTDPNLKLDHNSEKQNKEYAGNAIMISTENGILRERGFLDTVDMVYKLGQFKGKHCLFMSYGTNSNAINGAAFKDKNTALRYRRYDFSKVKQ</sequence>
<dbReference type="eggNOG" id="ENOG5030PQ9">
    <property type="taxonomic scope" value="Bacteria"/>
</dbReference>
<dbReference type="BioCyc" id="LACI272621:G1G49-1046-MONOMER"/>
<protein>
    <submittedName>
        <fullName evidence="1">Uncharacterized protein</fullName>
    </submittedName>
</protein>
<evidence type="ECO:0000313" key="1">
    <source>
        <dbReference type="EMBL" id="AAV42896.1"/>
    </source>
</evidence>
<dbReference type="STRING" id="272621.LBA1050"/>
<dbReference type="Proteomes" id="UP000006381">
    <property type="component" value="Chromosome"/>
</dbReference>
<dbReference type="HOGENOM" id="CLU_1407198_0_0_9"/>
<keyword evidence="2" id="KW-1185">Reference proteome</keyword>
<dbReference type="AlphaFoldDB" id="Q5FK78"/>
<organism evidence="2">
    <name type="scientific">Lactobacillus acidophilus (strain ATCC 700396 / NCK56 / N2 / NCFM)</name>
    <dbReference type="NCBI Taxonomy" id="272621"/>
    <lineage>
        <taxon>Bacteria</taxon>
        <taxon>Bacillati</taxon>
        <taxon>Bacillota</taxon>
        <taxon>Bacilli</taxon>
        <taxon>Lactobacillales</taxon>
        <taxon>Lactobacillaceae</taxon>
        <taxon>Lactobacillus</taxon>
    </lineage>
</organism>
<gene>
    <name evidence="1" type="ordered locus">LBA1050</name>
</gene>
<dbReference type="PATRIC" id="fig|272621.13.peg.998"/>
<proteinExistence type="predicted"/>
<dbReference type="KEGG" id="lac:LBA1050"/>
<evidence type="ECO:0000313" key="2">
    <source>
        <dbReference type="Proteomes" id="UP000006381"/>
    </source>
</evidence>
<dbReference type="OrthoDB" id="2311528at2"/>
<dbReference type="EMBL" id="CP000033">
    <property type="protein sequence ID" value="AAV42896.1"/>
    <property type="molecule type" value="Genomic_DNA"/>
</dbReference>